<name>A0ABV2AGM4_9EUKA</name>
<dbReference type="EMBL" id="JBDODL010000096">
    <property type="protein sequence ID" value="MES1918624.1"/>
    <property type="molecule type" value="Genomic_DNA"/>
</dbReference>
<protein>
    <submittedName>
        <fullName evidence="2">Uncharacterized protein</fullName>
    </submittedName>
</protein>
<evidence type="ECO:0000313" key="2">
    <source>
        <dbReference type="EMBL" id="MES1918624.1"/>
    </source>
</evidence>
<dbReference type="Proteomes" id="UP001439008">
    <property type="component" value="Unassembled WGS sequence"/>
</dbReference>
<keyword evidence="3" id="KW-1185">Reference proteome</keyword>
<feature type="transmembrane region" description="Helical" evidence="1">
    <location>
        <begin position="95"/>
        <end position="116"/>
    </location>
</feature>
<accession>A0ABV2AGM4</accession>
<keyword evidence="1" id="KW-1133">Transmembrane helix</keyword>
<evidence type="ECO:0000313" key="3">
    <source>
        <dbReference type="Proteomes" id="UP001439008"/>
    </source>
</evidence>
<keyword evidence="1" id="KW-0472">Membrane</keyword>
<organism evidence="2 3">
    <name type="scientific">Bonamia ostreae</name>
    <dbReference type="NCBI Taxonomy" id="126728"/>
    <lineage>
        <taxon>Eukaryota</taxon>
        <taxon>Sar</taxon>
        <taxon>Rhizaria</taxon>
        <taxon>Endomyxa</taxon>
        <taxon>Ascetosporea</taxon>
        <taxon>Haplosporida</taxon>
        <taxon>Bonamia</taxon>
    </lineage>
</organism>
<keyword evidence="1" id="KW-0812">Transmembrane</keyword>
<feature type="transmembrane region" description="Helical" evidence="1">
    <location>
        <begin position="6"/>
        <end position="31"/>
    </location>
</feature>
<comment type="caution">
    <text evidence="2">The sequence shown here is derived from an EMBL/GenBank/DDBJ whole genome shotgun (WGS) entry which is preliminary data.</text>
</comment>
<reference evidence="2 3" key="1">
    <citation type="journal article" date="2024" name="BMC Biol.">
        <title>Comparative genomics of Ascetosporea gives new insight into the evolutionary basis for animal parasitism in Rhizaria.</title>
        <authorList>
            <person name="Hiltunen Thoren M."/>
            <person name="Onut-Brannstrom I."/>
            <person name="Alfjorden A."/>
            <person name="Peckova H."/>
            <person name="Swords F."/>
            <person name="Hooper C."/>
            <person name="Holzer A.S."/>
            <person name="Bass D."/>
            <person name="Burki F."/>
        </authorList>
    </citation>
    <scope>NUCLEOTIDE SEQUENCE [LARGE SCALE GENOMIC DNA]</scope>
    <source>
        <strain evidence="2">20-A016</strain>
    </source>
</reference>
<sequence length="197" mass="22348">MSAYSSQIVMAFIVSFLAGLFTILGALVLFIKPIRKNNIVFVVYGNLFAAGAMIFVSLCEILQVKSVGAMLAHFCPDYSEECHSKHYGKTLGICYSLFFAGCVFCFAVNSLAHALLNRSENLFLRYDPDRNPETDEDIEKQFFVHFQKERNEVVLSDGTVHLRRPSSAQHSRGTGHFCNHLQRYRRRDNSGDSHRRA</sequence>
<gene>
    <name evidence="2" type="ORF">MHBO_000567</name>
</gene>
<feature type="transmembrane region" description="Helical" evidence="1">
    <location>
        <begin position="38"/>
        <end position="58"/>
    </location>
</feature>
<proteinExistence type="predicted"/>
<evidence type="ECO:0000256" key="1">
    <source>
        <dbReference type="SAM" id="Phobius"/>
    </source>
</evidence>